<dbReference type="Gene3D" id="3.40.50.300">
    <property type="entry name" value="P-loop containing nucleotide triphosphate hydrolases"/>
    <property type="match status" value="1"/>
</dbReference>
<keyword evidence="5 8" id="KW-0067">ATP-binding</keyword>
<organism evidence="8 9">
    <name type="scientific">Microbacterium ginsengiterrae</name>
    <dbReference type="NCBI Taxonomy" id="546115"/>
    <lineage>
        <taxon>Bacteria</taxon>
        <taxon>Bacillati</taxon>
        <taxon>Actinomycetota</taxon>
        <taxon>Actinomycetes</taxon>
        <taxon>Micrococcales</taxon>
        <taxon>Microbacteriaceae</taxon>
        <taxon>Microbacterium</taxon>
    </lineage>
</organism>
<evidence type="ECO:0000256" key="5">
    <source>
        <dbReference type="ARBA" id="ARBA00022840"/>
    </source>
</evidence>
<feature type="domain" description="ABC transporter" evidence="7">
    <location>
        <begin position="14"/>
        <end position="258"/>
    </location>
</feature>
<dbReference type="InterPro" id="IPR017871">
    <property type="entry name" value="ABC_transporter-like_CS"/>
</dbReference>
<dbReference type="GO" id="GO:0015424">
    <property type="term" value="F:ABC-type amino acid transporter activity"/>
    <property type="evidence" value="ECO:0007669"/>
    <property type="project" value="InterPro"/>
</dbReference>
<dbReference type="PROSITE" id="PS00211">
    <property type="entry name" value="ABC_TRANSPORTER_1"/>
    <property type="match status" value="1"/>
</dbReference>
<dbReference type="SUPFAM" id="SSF52540">
    <property type="entry name" value="P-loop containing nucleoside triphosphate hydrolases"/>
    <property type="match status" value="1"/>
</dbReference>
<evidence type="ECO:0000256" key="1">
    <source>
        <dbReference type="ARBA" id="ARBA00004202"/>
    </source>
</evidence>
<evidence type="ECO:0000313" key="9">
    <source>
        <dbReference type="Proteomes" id="UP000517712"/>
    </source>
</evidence>
<dbReference type="InterPro" id="IPR003593">
    <property type="entry name" value="AAA+_ATPase"/>
</dbReference>
<evidence type="ECO:0000256" key="2">
    <source>
        <dbReference type="ARBA" id="ARBA00022448"/>
    </source>
</evidence>
<dbReference type="InterPro" id="IPR050086">
    <property type="entry name" value="MetN_ABC_transporter-like"/>
</dbReference>
<dbReference type="GO" id="GO:0005524">
    <property type="term" value="F:ATP binding"/>
    <property type="evidence" value="ECO:0007669"/>
    <property type="project" value="UniProtKB-KW"/>
</dbReference>
<proteinExistence type="predicted"/>
<evidence type="ECO:0000256" key="3">
    <source>
        <dbReference type="ARBA" id="ARBA00022475"/>
    </source>
</evidence>
<dbReference type="EMBL" id="JACHMU010000001">
    <property type="protein sequence ID" value="MBB5742569.1"/>
    <property type="molecule type" value="Genomic_DNA"/>
</dbReference>
<dbReference type="InterPro" id="IPR030679">
    <property type="entry name" value="ABC_ATPase_HisP-typ"/>
</dbReference>
<keyword evidence="6" id="KW-0472">Membrane</keyword>
<dbReference type="AlphaFoldDB" id="A0A7W9CBK2"/>
<evidence type="ECO:0000256" key="6">
    <source>
        <dbReference type="ARBA" id="ARBA00023136"/>
    </source>
</evidence>
<dbReference type="PIRSF" id="PIRSF039085">
    <property type="entry name" value="ABC_ATPase_HisP"/>
    <property type="match status" value="1"/>
</dbReference>
<dbReference type="PANTHER" id="PTHR43166">
    <property type="entry name" value="AMINO ACID IMPORT ATP-BINDING PROTEIN"/>
    <property type="match status" value="1"/>
</dbReference>
<reference evidence="8 9" key="1">
    <citation type="submission" date="2020-08" db="EMBL/GenBank/DDBJ databases">
        <title>Sequencing the genomes of 1000 actinobacteria strains.</title>
        <authorList>
            <person name="Klenk H.-P."/>
        </authorList>
    </citation>
    <scope>NUCLEOTIDE SEQUENCE [LARGE SCALE GENOMIC DNA]</scope>
    <source>
        <strain evidence="8 9">DSM 24823</strain>
    </source>
</reference>
<protein>
    <submittedName>
        <fullName evidence="8">Polar amino acid transport system ATP-binding protein</fullName>
    </submittedName>
</protein>
<dbReference type="PROSITE" id="PS50893">
    <property type="entry name" value="ABC_TRANSPORTER_2"/>
    <property type="match status" value="1"/>
</dbReference>
<dbReference type="SMART" id="SM00382">
    <property type="entry name" value="AAA"/>
    <property type="match status" value="1"/>
</dbReference>
<evidence type="ECO:0000313" key="8">
    <source>
        <dbReference type="EMBL" id="MBB5742569.1"/>
    </source>
</evidence>
<keyword evidence="3" id="KW-1003">Cell membrane</keyword>
<accession>A0A7W9CBK2</accession>
<dbReference type="Pfam" id="PF00005">
    <property type="entry name" value="ABC_tran"/>
    <property type="match status" value="1"/>
</dbReference>
<keyword evidence="4" id="KW-0547">Nucleotide-binding</keyword>
<dbReference type="GO" id="GO:0005886">
    <property type="term" value="C:plasma membrane"/>
    <property type="evidence" value="ECO:0007669"/>
    <property type="project" value="UniProtKB-SubCell"/>
</dbReference>
<dbReference type="InterPro" id="IPR027417">
    <property type="entry name" value="P-loop_NTPase"/>
</dbReference>
<comment type="caution">
    <text evidence="8">The sequence shown here is derived from an EMBL/GenBank/DDBJ whole genome shotgun (WGS) entry which is preliminary data.</text>
</comment>
<evidence type="ECO:0000259" key="7">
    <source>
        <dbReference type="PROSITE" id="PS50893"/>
    </source>
</evidence>
<name>A0A7W9CBK2_9MICO</name>
<dbReference type="GO" id="GO:0016887">
    <property type="term" value="F:ATP hydrolysis activity"/>
    <property type="evidence" value="ECO:0007669"/>
    <property type="project" value="InterPro"/>
</dbReference>
<keyword evidence="2" id="KW-0813">Transport</keyword>
<dbReference type="PANTHER" id="PTHR43166:SF35">
    <property type="entry name" value="L-CYSTINE IMPORT ATP-BINDING PROTEIN TCYN"/>
    <property type="match status" value="1"/>
</dbReference>
<keyword evidence="9" id="KW-1185">Reference proteome</keyword>
<evidence type="ECO:0000256" key="4">
    <source>
        <dbReference type="ARBA" id="ARBA00022741"/>
    </source>
</evidence>
<comment type="subcellular location">
    <subcellularLocation>
        <location evidence="1">Cell membrane</location>
        <topology evidence="1">Peripheral membrane protein</topology>
    </subcellularLocation>
</comment>
<gene>
    <name evidence="8" type="ORF">HD600_001066</name>
</gene>
<sequence>MMNEILRDHDGVVLEAVGVSKSFHGAQVLTEVDLRCRAGETVAIIGPSGSGKSTLLRCLNHLEQPSAGYVRFHDEIVGYGRRGDVYVELSERRLVLQRRKLGMVFQRFNLFGNMTALENVAFALRHTQRIGAARATAEARDALAGVGLSHRFDHYPSQLSGGEQQRVAIARALVLKPEVMLFDEPTSALDPELVGEVLAVIRELSESGMTMVLVTHEMAFARQVADRIVFMESGAVVAEGTTEAILGAEAPERIRRFVGQHAL</sequence>
<dbReference type="RefSeq" id="WP_241731626.1">
    <property type="nucleotide sequence ID" value="NZ_BAAAPG010000001.1"/>
</dbReference>
<dbReference type="InterPro" id="IPR003439">
    <property type="entry name" value="ABC_transporter-like_ATP-bd"/>
</dbReference>
<dbReference type="Proteomes" id="UP000517712">
    <property type="component" value="Unassembled WGS sequence"/>
</dbReference>